<keyword evidence="6" id="KW-1185">Reference proteome</keyword>
<name>A0AAD7L4J0_QUISA</name>
<comment type="caution">
    <text evidence="5">The sequence shown here is derived from an EMBL/GenBank/DDBJ whole genome shotgun (WGS) entry which is preliminary data.</text>
</comment>
<dbReference type="InterPro" id="IPR008978">
    <property type="entry name" value="HSP20-like_chaperone"/>
</dbReference>
<dbReference type="EMBL" id="JARAOO010000011">
    <property type="protein sequence ID" value="KAJ7951453.1"/>
    <property type="molecule type" value="Genomic_DNA"/>
</dbReference>
<proteinExistence type="inferred from homology"/>
<reference evidence="5" key="1">
    <citation type="journal article" date="2023" name="Science">
        <title>Elucidation of the pathway for biosynthesis of saponin adjuvants from the soapbark tree.</title>
        <authorList>
            <person name="Reed J."/>
            <person name="Orme A."/>
            <person name="El-Demerdash A."/>
            <person name="Owen C."/>
            <person name="Martin L.B.B."/>
            <person name="Misra R.C."/>
            <person name="Kikuchi S."/>
            <person name="Rejzek M."/>
            <person name="Martin A.C."/>
            <person name="Harkess A."/>
            <person name="Leebens-Mack J."/>
            <person name="Louveau T."/>
            <person name="Stephenson M.J."/>
            <person name="Osbourn A."/>
        </authorList>
    </citation>
    <scope>NUCLEOTIDE SEQUENCE</scope>
    <source>
        <strain evidence="5">S10</strain>
    </source>
</reference>
<dbReference type="SUPFAM" id="SSF49764">
    <property type="entry name" value="HSP20-like chaperones"/>
    <property type="match status" value="1"/>
</dbReference>
<dbReference type="Proteomes" id="UP001163823">
    <property type="component" value="Chromosome 11"/>
</dbReference>
<evidence type="ECO:0000313" key="5">
    <source>
        <dbReference type="EMBL" id="KAJ7951453.1"/>
    </source>
</evidence>
<protein>
    <submittedName>
        <fullName evidence="5">17.4 kDa class III heat shock protein</fullName>
    </submittedName>
</protein>
<dbReference type="InterPro" id="IPR031107">
    <property type="entry name" value="Small_HSP"/>
</dbReference>
<comment type="similarity">
    <text evidence="2 3">Belongs to the small heat shock protein (HSP20) family.</text>
</comment>
<dbReference type="Gene3D" id="2.60.40.790">
    <property type="match status" value="1"/>
</dbReference>
<sequence>MSRTADSFNGNLEAAVNTLFNYPEKVEKLLFPSRAHETQENKGVSSIPVDILDSPKEYIFYMDVPGLSKSDIQVTVEDEKTLVIQCSGKRKREDGEDEGCKYLSKM</sequence>
<evidence type="ECO:0000256" key="2">
    <source>
        <dbReference type="PROSITE-ProRule" id="PRU00285"/>
    </source>
</evidence>
<dbReference type="InterPro" id="IPR002068">
    <property type="entry name" value="A-crystallin/Hsp20_dom"/>
</dbReference>
<keyword evidence="1 5" id="KW-0346">Stress response</keyword>
<evidence type="ECO:0000256" key="3">
    <source>
        <dbReference type="RuleBase" id="RU003616"/>
    </source>
</evidence>
<dbReference type="Pfam" id="PF00011">
    <property type="entry name" value="HSP20"/>
    <property type="match status" value="1"/>
</dbReference>
<dbReference type="AlphaFoldDB" id="A0AAD7L4J0"/>
<gene>
    <name evidence="5" type="ORF">O6P43_027497</name>
</gene>
<dbReference type="PROSITE" id="PS01031">
    <property type="entry name" value="SHSP"/>
    <property type="match status" value="1"/>
</dbReference>
<evidence type="ECO:0000313" key="6">
    <source>
        <dbReference type="Proteomes" id="UP001163823"/>
    </source>
</evidence>
<feature type="domain" description="SHSP" evidence="4">
    <location>
        <begin position="40"/>
        <end position="106"/>
    </location>
</feature>
<dbReference type="PANTHER" id="PTHR11527">
    <property type="entry name" value="HEAT-SHOCK PROTEIN 20 FAMILY MEMBER"/>
    <property type="match status" value="1"/>
</dbReference>
<accession>A0AAD7L4J0</accession>
<evidence type="ECO:0000259" key="4">
    <source>
        <dbReference type="PROSITE" id="PS01031"/>
    </source>
</evidence>
<evidence type="ECO:0000256" key="1">
    <source>
        <dbReference type="ARBA" id="ARBA00023016"/>
    </source>
</evidence>
<organism evidence="5 6">
    <name type="scientific">Quillaja saponaria</name>
    <name type="common">Soap bark tree</name>
    <dbReference type="NCBI Taxonomy" id="32244"/>
    <lineage>
        <taxon>Eukaryota</taxon>
        <taxon>Viridiplantae</taxon>
        <taxon>Streptophyta</taxon>
        <taxon>Embryophyta</taxon>
        <taxon>Tracheophyta</taxon>
        <taxon>Spermatophyta</taxon>
        <taxon>Magnoliopsida</taxon>
        <taxon>eudicotyledons</taxon>
        <taxon>Gunneridae</taxon>
        <taxon>Pentapetalae</taxon>
        <taxon>rosids</taxon>
        <taxon>fabids</taxon>
        <taxon>Fabales</taxon>
        <taxon>Quillajaceae</taxon>
        <taxon>Quillaja</taxon>
    </lineage>
</organism>